<dbReference type="InterPro" id="IPR036390">
    <property type="entry name" value="WH_DNA-bd_sf"/>
</dbReference>
<evidence type="ECO:0000313" key="1">
    <source>
        <dbReference type="EMBL" id="SEH58526.1"/>
    </source>
</evidence>
<dbReference type="SUPFAM" id="SSF46785">
    <property type="entry name" value="Winged helix' DNA-binding domain"/>
    <property type="match status" value="1"/>
</dbReference>
<dbReference type="OrthoDB" id="325082at2157"/>
<organism evidence="1 2">
    <name type="scientific">Halopenitus malekzadehii</name>
    <dbReference type="NCBI Taxonomy" id="1267564"/>
    <lineage>
        <taxon>Archaea</taxon>
        <taxon>Methanobacteriati</taxon>
        <taxon>Methanobacteriota</taxon>
        <taxon>Stenosarchaea group</taxon>
        <taxon>Halobacteria</taxon>
        <taxon>Halobacteriales</taxon>
        <taxon>Haloferacaceae</taxon>
        <taxon>Halopenitus</taxon>
    </lineage>
</organism>
<keyword evidence="2" id="KW-1185">Reference proteome</keyword>
<name>A0A1H6JDS5_9EURY</name>
<dbReference type="EMBL" id="FNWU01000009">
    <property type="protein sequence ID" value="SEH58526.1"/>
    <property type="molecule type" value="Genomic_DNA"/>
</dbReference>
<evidence type="ECO:0000313" key="2">
    <source>
        <dbReference type="Proteomes" id="UP000199215"/>
    </source>
</evidence>
<gene>
    <name evidence="1" type="ORF">SAMN05192561_10967</name>
</gene>
<sequence>MTDSEPTPDDRTLHVYVGAQNRLRNQTKEMLRATESGDDPTDIGHVHVLNFESEAELSRLLSPANLELLRVIRQHQPESMRAAADLADRDFKQVHRNLTELAELGVIDLVSDGRSKRPVAQYDDIQVHYSLVNDDAAKEGAGA</sequence>
<protein>
    <submittedName>
        <fullName evidence="1">Predicted transcriptional regulator</fullName>
    </submittedName>
</protein>
<dbReference type="AlphaFoldDB" id="A0A1H6JDS5"/>
<proteinExistence type="predicted"/>
<accession>A0A1H6JDS5</accession>
<dbReference type="RefSeq" id="WP_092817462.1">
    <property type="nucleotide sequence ID" value="NZ_FNWU01000009.1"/>
</dbReference>
<dbReference type="Proteomes" id="UP000199215">
    <property type="component" value="Unassembled WGS sequence"/>
</dbReference>
<dbReference type="Pfam" id="PF25212">
    <property type="entry name" value="HVO_A0114"/>
    <property type="match status" value="1"/>
</dbReference>
<dbReference type="STRING" id="1267564.SAMN05192561_10967"/>
<reference evidence="1 2" key="1">
    <citation type="submission" date="2016-10" db="EMBL/GenBank/DDBJ databases">
        <authorList>
            <person name="de Groot N.N."/>
        </authorList>
    </citation>
    <scope>NUCLEOTIDE SEQUENCE [LARGE SCALE GENOMIC DNA]</scope>
    <source>
        <strain evidence="1 2">IBRC-M10418</strain>
    </source>
</reference>